<evidence type="ECO:0000313" key="2">
    <source>
        <dbReference type="EMBL" id="KXB78310.1"/>
    </source>
</evidence>
<evidence type="ECO:0000259" key="1">
    <source>
        <dbReference type="Pfam" id="PF01966"/>
    </source>
</evidence>
<keyword evidence="3" id="KW-1185">Reference proteome</keyword>
<dbReference type="InterPro" id="IPR003607">
    <property type="entry name" value="HD/PDEase_dom"/>
</dbReference>
<dbReference type="OrthoDB" id="1722553at2"/>
<dbReference type="Gene3D" id="1.10.3210.10">
    <property type="entry name" value="Hypothetical protein af1432"/>
    <property type="match status" value="1"/>
</dbReference>
<dbReference type="Proteomes" id="UP000070224">
    <property type="component" value="Unassembled WGS sequence"/>
</dbReference>
<feature type="domain" description="HD" evidence="1">
    <location>
        <begin position="24"/>
        <end position="141"/>
    </location>
</feature>
<dbReference type="NCBIfam" id="TIGR00277">
    <property type="entry name" value="HDIG"/>
    <property type="match status" value="1"/>
</dbReference>
<dbReference type="Pfam" id="PF01966">
    <property type="entry name" value="HD"/>
    <property type="match status" value="1"/>
</dbReference>
<dbReference type="RefSeq" id="WP_060934803.1">
    <property type="nucleotide sequence ID" value="NZ_KQ960411.1"/>
</dbReference>
<dbReference type="SUPFAM" id="SSF109604">
    <property type="entry name" value="HD-domain/PDEase-like"/>
    <property type="match status" value="1"/>
</dbReference>
<protein>
    <submittedName>
        <fullName evidence="2">HDIG domain protein</fullName>
    </submittedName>
</protein>
<gene>
    <name evidence="2" type="ORF">HMPREF3185_00187</name>
</gene>
<name>A0A134BEL2_9PORP</name>
<reference evidence="3" key="1">
    <citation type="submission" date="2016-01" db="EMBL/GenBank/DDBJ databases">
        <authorList>
            <person name="Mitreva M."/>
            <person name="Pepin K.H."/>
            <person name="Mihindukulasuriya K.A."/>
            <person name="Fulton R."/>
            <person name="Fronick C."/>
            <person name="O'Laughlin M."/>
            <person name="Miner T."/>
            <person name="Herter B."/>
            <person name="Rosa B.A."/>
            <person name="Cordes M."/>
            <person name="Tomlinson C."/>
            <person name="Wollam A."/>
            <person name="Palsikar V.B."/>
            <person name="Mardis E.R."/>
            <person name="Wilson R.K."/>
        </authorList>
    </citation>
    <scope>NUCLEOTIDE SEQUENCE [LARGE SCALE GENOMIC DNA]</scope>
    <source>
        <strain evidence="3">KA00683</strain>
    </source>
</reference>
<organism evidence="2 3">
    <name type="scientific">Porphyromonas somerae</name>
    <dbReference type="NCBI Taxonomy" id="322095"/>
    <lineage>
        <taxon>Bacteria</taxon>
        <taxon>Pseudomonadati</taxon>
        <taxon>Bacteroidota</taxon>
        <taxon>Bacteroidia</taxon>
        <taxon>Bacteroidales</taxon>
        <taxon>Porphyromonadaceae</taxon>
        <taxon>Porphyromonas</taxon>
    </lineage>
</organism>
<evidence type="ECO:0000313" key="3">
    <source>
        <dbReference type="Proteomes" id="UP000070224"/>
    </source>
</evidence>
<dbReference type="PATRIC" id="fig|322095.3.peg.187"/>
<comment type="caution">
    <text evidence="2">The sequence shown here is derived from an EMBL/GenBank/DDBJ whole genome shotgun (WGS) entry which is preliminary data.</text>
</comment>
<sequence>MIDTLAIIHRYYPEGSDIERVLRQHAEDVTGLALELVDAHPEMELDREFVAEAAMLHDIGIYQTNAPEIFCTGKAPYILHGYLGAELLRSLGLPRHAWVAERHTGSGLTPEEIAARAIPLPPGIYTPQCPEEELICYADKFYSKTKLGQRKALERVRSGFSKHGEAALARFDALHQKYGL</sequence>
<dbReference type="EMBL" id="LSDK01000014">
    <property type="protein sequence ID" value="KXB78310.1"/>
    <property type="molecule type" value="Genomic_DNA"/>
</dbReference>
<dbReference type="AlphaFoldDB" id="A0A134BEL2"/>
<proteinExistence type="predicted"/>
<accession>A0A134BEL2</accession>
<dbReference type="InterPro" id="IPR006675">
    <property type="entry name" value="HDIG_dom"/>
</dbReference>
<dbReference type="InterPro" id="IPR006674">
    <property type="entry name" value="HD_domain"/>
</dbReference>
<dbReference type="CDD" id="cd00077">
    <property type="entry name" value="HDc"/>
    <property type="match status" value="1"/>
</dbReference>
<dbReference type="STRING" id="322095.HMPREF3185_00187"/>